<feature type="transmembrane region" description="Helical" evidence="1">
    <location>
        <begin position="320"/>
        <end position="344"/>
    </location>
</feature>
<dbReference type="Proteomes" id="UP001570417">
    <property type="component" value="Unassembled WGS sequence"/>
</dbReference>
<keyword evidence="3" id="KW-1185">Reference proteome</keyword>
<protein>
    <submittedName>
        <fullName evidence="2">O-antigen ligase family protein</fullName>
    </submittedName>
</protein>
<feature type="transmembrane region" description="Helical" evidence="1">
    <location>
        <begin position="217"/>
        <end position="232"/>
    </location>
</feature>
<keyword evidence="1" id="KW-0472">Membrane</keyword>
<keyword evidence="1" id="KW-0812">Transmembrane</keyword>
<evidence type="ECO:0000313" key="2">
    <source>
        <dbReference type="EMBL" id="MFA0567390.1"/>
    </source>
</evidence>
<feature type="transmembrane region" description="Helical" evidence="1">
    <location>
        <begin position="170"/>
        <end position="187"/>
    </location>
</feature>
<accession>A0ABV4N7X0</accession>
<feature type="transmembrane region" description="Helical" evidence="1">
    <location>
        <begin position="104"/>
        <end position="121"/>
    </location>
</feature>
<feature type="transmembrane region" description="Helical" evidence="1">
    <location>
        <begin position="239"/>
        <end position="258"/>
    </location>
</feature>
<dbReference type="GO" id="GO:0016874">
    <property type="term" value="F:ligase activity"/>
    <property type="evidence" value="ECO:0007669"/>
    <property type="project" value="UniProtKB-KW"/>
</dbReference>
<sequence length="468" mass="53616">MKAEGILLSSLLFLALIGLLVFSFNTFISRDDIILLYDAKRFFVCFLILFAWCALLYSNTLKQQTYDRLIHLNQTTRILLTIMLFGALIANTLSEHPLRSHTDFFYLLSLGLLSVLFSISAQNHRVRIYIYLSWISVLLFLSVLTAFWIRVYYQLDTTIHSIFGFANARFLNQMQVWLVLPTLYLAITQRRKPLLFNFFRLTLAMHVAIFMALDARGVTIAVTTGVLLWAWLDKPLRGLILKLLWQSIVFGIILKLVILEPLPAFLVYGEPFSISKIRTDSPGRLALWKESLEIAQWWGYGGDGFVCRTSSAFGHPHNSALLLLVNWGVIPALSYLCLLLYTFIHVLQSTLRKVRVTGLSLLTGFAYSLISGVLTMPLSQLLMALTLGLFWFSLTSRNRTYSAFKPPLPRAGSYFQAFLYITIICAVFSISAITYKSYLRIEGYENHVAHKKIYPQFWMGYNCEKSLY</sequence>
<feature type="transmembrane region" description="Helical" evidence="1">
    <location>
        <begin position="39"/>
        <end position="57"/>
    </location>
</feature>
<evidence type="ECO:0000256" key="1">
    <source>
        <dbReference type="SAM" id="Phobius"/>
    </source>
</evidence>
<feature type="transmembrane region" description="Helical" evidence="1">
    <location>
        <begin position="78"/>
        <end position="98"/>
    </location>
</feature>
<organism evidence="2 3">
    <name type="scientific">Vibrio gallaecicus</name>
    <dbReference type="NCBI Taxonomy" id="552386"/>
    <lineage>
        <taxon>Bacteria</taxon>
        <taxon>Pseudomonadati</taxon>
        <taxon>Pseudomonadota</taxon>
        <taxon>Gammaproteobacteria</taxon>
        <taxon>Vibrionales</taxon>
        <taxon>Vibrionaceae</taxon>
        <taxon>Vibrio</taxon>
    </lineage>
</organism>
<name>A0ABV4N7X0_9VIBR</name>
<evidence type="ECO:0000313" key="3">
    <source>
        <dbReference type="Proteomes" id="UP001570417"/>
    </source>
</evidence>
<proteinExistence type="predicted"/>
<dbReference type="EMBL" id="JBFRUW010000005">
    <property type="protein sequence ID" value="MFA0567390.1"/>
    <property type="molecule type" value="Genomic_DNA"/>
</dbReference>
<comment type="caution">
    <text evidence="2">The sequence shown here is derived from an EMBL/GenBank/DDBJ whole genome shotgun (WGS) entry which is preliminary data.</text>
</comment>
<reference evidence="2 3" key="1">
    <citation type="journal article" date="2024" name="ISME J.">
        <title>Tailless and filamentous prophages are predominant in marine Vibrio.</title>
        <authorList>
            <person name="Steensen K."/>
            <person name="Seneca J."/>
            <person name="Bartlau N."/>
            <person name="Yu X.A."/>
            <person name="Hussain F.A."/>
            <person name="Polz M.F."/>
        </authorList>
    </citation>
    <scope>NUCLEOTIDE SEQUENCE [LARGE SCALE GENOMIC DNA]</scope>
    <source>
        <strain evidence="2 3">10N.222.51.A1</strain>
    </source>
</reference>
<feature type="transmembrane region" description="Helical" evidence="1">
    <location>
        <begin position="414"/>
        <end position="435"/>
    </location>
</feature>
<feature type="transmembrane region" description="Helical" evidence="1">
    <location>
        <begin position="128"/>
        <end position="150"/>
    </location>
</feature>
<gene>
    <name evidence="2" type="ORF">AB4566_03800</name>
</gene>
<dbReference type="RefSeq" id="WP_372264951.1">
    <property type="nucleotide sequence ID" value="NZ_JBFRUW010000005.1"/>
</dbReference>
<feature type="transmembrane region" description="Helical" evidence="1">
    <location>
        <begin position="365"/>
        <end position="394"/>
    </location>
</feature>
<keyword evidence="1" id="KW-1133">Transmembrane helix</keyword>
<keyword evidence="2" id="KW-0436">Ligase</keyword>